<name>A0ABP0V6E6_9BRYO</name>
<dbReference type="PANTHER" id="PTHR13132:SF29">
    <property type="entry name" value="ALPHA-(1,6)-FUCOSYLTRANSFERASE"/>
    <property type="match status" value="1"/>
</dbReference>
<evidence type="ECO:0000256" key="1">
    <source>
        <dbReference type="SAM" id="MobiDB-lite"/>
    </source>
</evidence>
<protein>
    <recommendedName>
        <fullName evidence="5">Fucosyltransferase</fullName>
    </recommendedName>
</protein>
<evidence type="ECO:0000313" key="4">
    <source>
        <dbReference type="Proteomes" id="UP001497512"/>
    </source>
</evidence>
<accession>A0ABP0V6E6</accession>
<gene>
    <name evidence="3" type="ORF">CSSPTR1EN2_LOCUS23502</name>
</gene>
<sequence length="469" mass="53685">MPNQAGRMVTSSSTTAKWARHLIPRAIFIGYGLGFIIMGHLLLVSRPSHRSKDEEIDSQYVSRESFSVSGLAEKTTEEEEEDKGDTKCEPELFPPKFWTGRFNYSPPVEAASQVSETRQPGQAMFGTIATQREIWRHQHPSSCENKKFLVYIMLGWANGIGSSLHVATVALRVALDTDRILVLYPTPNHRWMKGTYCDDYDTMDACYFEPFTSCSIYDIFGGKLPAWDEIPAIDLGGGNDQSNLTVLGSHVNSIGSYFQMIMGAPDRFSKFFPLSGMRGDHWYHWWRAQAVAYMVRPNLRTLRELDSRRQLLFRNKPIDPGTISIHIRHGDKWKESTLVADEVYLRLAEELVEKFPDIATRNIFLSTEDPNSVQFFAKVTNWSVSWTNVSRVDDSTISPMDYAERIGWTEEYLNSLLSLELALECDAFVGMYSSNWNRLINELRSTVRCKSHFPYVDVHQGWYINDCGW</sequence>
<keyword evidence="2" id="KW-0472">Membrane</keyword>
<keyword evidence="2" id="KW-1133">Transmembrane helix</keyword>
<keyword evidence="4" id="KW-1185">Reference proteome</keyword>
<evidence type="ECO:0000256" key="2">
    <source>
        <dbReference type="SAM" id="Phobius"/>
    </source>
</evidence>
<reference evidence="3" key="1">
    <citation type="submission" date="2024-02" db="EMBL/GenBank/DDBJ databases">
        <authorList>
            <consortium name="ELIXIR-Norway"/>
            <consortium name="Elixir Norway"/>
        </authorList>
    </citation>
    <scope>NUCLEOTIDE SEQUENCE</scope>
</reference>
<dbReference type="EMBL" id="OZ019901">
    <property type="protein sequence ID" value="CAK9237102.1"/>
    <property type="molecule type" value="Genomic_DNA"/>
</dbReference>
<dbReference type="Gene3D" id="3.40.50.11350">
    <property type="match status" value="1"/>
</dbReference>
<organism evidence="3 4">
    <name type="scientific">Sphagnum troendelagicum</name>
    <dbReference type="NCBI Taxonomy" id="128251"/>
    <lineage>
        <taxon>Eukaryota</taxon>
        <taxon>Viridiplantae</taxon>
        <taxon>Streptophyta</taxon>
        <taxon>Embryophyta</taxon>
        <taxon>Bryophyta</taxon>
        <taxon>Sphagnophytina</taxon>
        <taxon>Sphagnopsida</taxon>
        <taxon>Sphagnales</taxon>
        <taxon>Sphagnaceae</taxon>
        <taxon>Sphagnum</taxon>
    </lineage>
</organism>
<dbReference type="Proteomes" id="UP001497512">
    <property type="component" value="Chromosome 9"/>
</dbReference>
<feature type="region of interest" description="Disordered" evidence="1">
    <location>
        <begin position="67"/>
        <end position="91"/>
    </location>
</feature>
<dbReference type="PANTHER" id="PTHR13132">
    <property type="entry name" value="ALPHA- 1,6 -FUCOSYLTRANSFERASE"/>
    <property type="match status" value="1"/>
</dbReference>
<evidence type="ECO:0008006" key="5">
    <source>
        <dbReference type="Google" id="ProtNLM"/>
    </source>
</evidence>
<proteinExistence type="predicted"/>
<feature type="transmembrane region" description="Helical" evidence="2">
    <location>
        <begin position="22"/>
        <end position="44"/>
    </location>
</feature>
<keyword evidence="2" id="KW-0812">Transmembrane</keyword>
<evidence type="ECO:0000313" key="3">
    <source>
        <dbReference type="EMBL" id="CAK9237102.1"/>
    </source>
</evidence>